<organism evidence="1 2">
    <name type="scientific">Photobacterium aphoticum</name>
    <dbReference type="NCBI Taxonomy" id="754436"/>
    <lineage>
        <taxon>Bacteria</taxon>
        <taxon>Pseudomonadati</taxon>
        <taxon>Pseudomonadota</taxon>
        <taxon>Gammaproteobacteria</taxon>
        <taxon>Vibrionales</taxon>
        <taxon>Vibrionaceae</taxon>
        <taxon>Photobacterium</taxon>
    </lineage>
</organism>
<dbReference type="Gene3D" id="3.90.550.20">
    <property type="match status" value="1"/>
</dbReference>
<dbReference type="Pfam" id="PF05704">
    <property type="entry name" value="Caps_synth"/>
    <property type="match status" value="1"/>
</dbReference>
<dbReference type="GO" id="GO:0051999">
    <property type="term" value="P:mannosyl-inositol phosphorylceramide biosynthetic process"/>
    <property type="evidence" value="ECO:0007669"/>
    <property type="project" value="TreeGrafter"/>
</dbReference>
<dbReference type="OrthoDB" id="9802881at2"/>
<gene>
    <name evidence="1" type="ORF">ABT58_16465</name>
</gene>
<dbReference type="RefSeq" id="WP_047875534.1">
    <property type="nucleotide sequence ID" value="NZ_BMYC01000005.1"/>
</dbReference>
<dbReference type="PANTHER" id="PTHR32385:SF15">
    <property type="entry name" value="INOSITOL PHOSPHOCERAMIDE MANNOSYLTRANSFERASE 1"/>
    <property type="match status" value="1"/>
</dbReference>
<accession>A0A0J1JDH5</accession>
<name>A0A0J1JDH5_9GAMM</name>
<dbReference type="PATRIC" id="fig|754436.4.peg.3490"/>
<evidence type="ECO:0008006" key="3">
    <source>
        <dbReference type="Google" id="ProtNLM"/>
    </source>
</evidence>
<protein>
    <recommendedName>
        <fullName evidence="3">Capsular polysaccharide synthesis protein</fullName>
    </recommendedName>
</protein>
<dbReference type="InterPro" id="IPR029044">
    <property type="entry name" value="Nucleotide-diphossugar_trans"/>
</dbReference>
<evidence type="ECO:0000313" key="1">
    <source>
        <dbReference type="EMBL" id="KLU99676.1"/>
    </source>
</evidence>
<dbReference type="PANTHER" id="PTHR32385">
    <property type="entry name" value="MANNOSYL PHOSPHORYLINOSITOL CERAMIDE SYNTHASE"/>
    <property type="match status" value="1"/>
</dbReference>
<keyword evidence="2" id="KW-1185">Reference proteome</keyword>
<dbReference type="AlphaFoldDB" id="A0A0J1JDH5"/>
<dbReference type="InterPro" id="IPR051706">
    <property type="entry name" value="Glycosyltransferase_domain"/>
</dbReference>
<sequence length="313" mass="36558">MRQLNRSIKEKLRQLKCRYRSKPKLSHDVLNQGQQVLAELRLENKGSVDENKTIWMFWDSGLDNAPGVVQLSYKTWCKLNPDYKVILLTNDNLYQYLGFEFNAIFPILTVNLGAAGKSDLLRLHLLNRYGGVWVDATTFCLKPLSQWLDISYSGFFCFREKHSDDRNLVSWFLASKPGHPIIEKLLNISLDYLTKQRANNLDVVGLKTTLLLAKEKQLISKKDSGIALLNFLESKHAAPYFWVFYLFNEVVKLSHNQLTWQHIEKQNNLCAEMYEDIISFEQSYVSKQTYREKYVSSELYQQRAQRITELLNV</sequence>
<reference evidence="1 2" key="1">
    <citation type="submission" date="2015-05" db="EMBL/GenBank/DDBJ databases">
        <title>Photobacterium galathea sp. nov.</title>
        <authorList>
            <person name="Machado H."/>
            <person name="Gram L."/>
        </authorList>
    </citation>
    <scope>NUCLEOTIDE SEQUENCE [LARGE SCALE GENOMIC DNA]</scope>
    <source>
        <strain evidence="1 2">DSM 25995</strain>
    </source>
</reference>
<proteinExistence type="predicted"/>
<dbReference type="GO" id="GO:0016020">
    <property type="term" value="C:membrane"/>
    <property type="evidence" value="ECO:0007669"/>
    <property type="project" value="GOC"/>
</dbReference>
<dbReference type="GO" id="GO:0000030">
    <property type="term" value="F:mannosyltransferase activity"/>
    <property type="evidence" value="ECO:0007669"/>
    <property type="project" value="TreeGrafter"/>
</dbReference>
<dbReference type="EMBL" id="LDOV01000029">
    <property type="protein sequence ID" value="KLU99676.1"/>
    <property type="molecule type" value="Genomic_DNA"/>
</dbReference>
<dbReference type="InterPro" id="IPR008441">
    <property type="entry name" value="AfumC-like_glycosyl_Trfase"/>
</dbReference>
<evidence type="ECO:0000313" key="2">
    <source>
        <dbReference type="Proteomes" id="UP000036426"/>
    </source>
</evidence>
<dbReference type="SUPFAM" id="SSF53448">
    <property type="entry name" value="Nucleotide-diphospho-sugar transferases"/>
    <property type="match status" value="1"/>
</dbReference>
<dbReference type="Proteomes" id="UP000036426">
    <property type="component" value="Unassembled WGS sequence"/>
</dbReference>
<comment type="caution">
    <text evidence="1">The sequence shown here is derived from an EMBL/GenBank/DDBJ whole genome shotgun (WGS) entry which is preliminary data.</text>
</comment>